<accession>A0A8X6S3E5</accession>
<organism evidence="1 2">
    <name type="scientific">Trichonephila clavipes</name>
    <name type="common">Golden silk orbweaver</name>
    <name type="synonym">Nephila clavipes</name>
    <dbReference type="NCBI Taxonomy" id="2585209"/>
    <lineage>
        <taxon>Eukaryota</taxon>
        <taxon>Metazoa</taxon>
        <taxon>Ecdysozoa</taxon>
        <taxon>Arthropoda</taxon>
        <taxon>Chelicerata</taxon>
        <taxon>Arachnida</taxon>
        <taxon>Araneae</taxon>
        <taxon>Araneomorphae</taxon>
        <taxon>Entelegynae</taxon>
        <taxon>Araneoidea</taxon>
        <taxon>Nephilidae</taxon>
        <taxon>Trichonephila</taxon>
    </lineage>
</organism>
<evidence type="ECO:0000313" key="2">
    <source>
        <dbReference type="Proteomes" id="UP000887159"/>
    </source>
</evidence>
<proteinExistence type="predicted"/>
<dbReference type="EMBL" id="BMAU01021225">
    <property type="protein sequence ID" value="GFY01296.1"/>
    <property type="molecule type" value="Genomic_DNA"/>
</dbReference>
<keyword evidence="2" id="KW-1185">Reference proteome</keyword>
<name>A0A8X6S3E5_TRICX</name>
<gene>
    <name evidence="1" type="primary">X975_08318</name>
    <name evidence="1" type="ORF">TNCV_5077631</name>
</gene>
<protein>
    <submittedName>
        <fullName evidence="1">Transposable element Tcb1 transposase</fullName>
    </submittedName>
</protein>
<dbReference type="GO" id="GO:0003676">
    <property type="term" value="F:nucleic acid binding"/>
    <property type="evidence" value="ECO:0007669"/>
    <property type="project" value="InterPro"/>
</dbReference>
<dbReference type="AlphaFoldDB" id="A0A8X6S3E5"/>
<comment type="caution">
    <text evidence="1">The sequence shown here is derived from an EMBL/GenBank/DDBJ whole genome shotgun (WGS) entry which is preliminary data.</text>
</comment>
<dbReference type="Gene3D" id="3.30.420.10">
    <property type="entry name" value="Ribonuclease H-like superfamily/Ribonuclease H"/>
    <property type="match status" value="1"/>
</dbReference>
<sequence>MGKRRRLRRHWREEPRTLTTKWNDIMFSDESRFCLQHHDDRIRLRRHHGERPLSCCVMHHHTAPAPDIMVCCGIGFHCRTPLVRIAGTLYSQRYLSEVWEAVVLPYIQCFPPAIFPTG</sequence>
<dbReference type="Proteomes" id="UP000887159">
    <property type="component" value="Unassembled WGS sequence"/>
</dbReference>
<evidence type="ECO:0000313" key="1">
    <source>
        <dbReference type="EMBL" id="GFY01296.1"/>
    </source>
</evidence>
<dbReference type="InterPro" id="IPR036397">
    <property type="entry name" value="RNaseH_sf"/>
</dbReference>
<reference evidence="1" key="1">
    <citation type="submission" date="2020-08" db="EMBL/GenBank/DDBJ databases">
        <title>Multicomponent nature underlies the extraordinary mechanical properties of spider dragline silk.</title>
        <authorList>
            <person name="Kono N."/>
            <person name="Nakamura H."/>
            <person name="Mori M."/>
            <person name="Yoshida Y."/>
            <person name="Ohtoshi R."/>
            <person name="Malay A.D."/>
            <person name="Moran D.A.P."/>
            <person name="Tomita M."/>
            <person name="Numata K."/>
            <person name="Arakawa K."/>
        </authorList>
    </citation>
    <scope>NUCLEOTIDE SEQUENCE</scope>
</reference>